<gene>
    <name evidence="1" type="ORF">ELS83_20975</name>
</gene>
<comment type="caution">
    <text evidence="1">The sequence shown here is derived from an EMBL/GenBank/DDBJ whole genome shotgun (WGS) entry which is preliminary data.</text>
</comment>
<evidence type="ECO:0008006" key="3">
    <source>
        <dbReference type="Google" id="ProtNLM"/>
    </source>
</evidence>
<proteinExistence type="predicted"/>
<sequence length="309" mass="36518">MIIEVDNQPDGKFQIHSGGNQRFKLIKDDLTIFWGCIEFDYYGAWILRNNIDWDKNDMIIPPITSDQIEKYKSSNQTDKVAYWSRFFIDSLSKSDNSILYDGKWKISLALLKWQRQKPDLFEKWIVNETDKVFSNSQLTYLDWGISGNGNLISLKETPFEDEGRVKWWRKKVKENCCPPILTWYINSLDAFIIIDGHRRLKAYMIENEEPDILVLNALREECYPKDISRREKIIKSLEIRQNHPSKAKLSIDDINKILIDAYDERPSVRPITKSIAQPDFEEIWINEVKKFENQANIDQEELEAMIENK</sequence>
<evidence type="ECO:0000313" key="2">
    <source>
        <dbReference type="Proteomes" id="UP000732105"/>
    </source>
</evidence>
<protein>
    <recommendedName>
        <fullName evidence="3">ParB/Sulfiredoxin domain-containing protein</fullName>
    </recommendedName>
</protein>
<name>A0ABX1X1M2_9BACT</name>
<organism evidence="1 2">
    <name type="scientific">Marinifilum caeruleilacunae</name>
    <dbReference type="NCBI Taxonomy" id="2499076"/>
    <lineage>
        <taxon>Bacteria</taxon>
        <taxon>Pseudomonadati</taxon>
        <taxon>Bacteroidota</taxon>
        <taxon>Bacteroidia</taxon>
        <taxon>Marinilabiliales</taxon>
        <taxon>Marinifilaceae</taxon>
    </lineage>
</organism>
<keyword evidence="2" id="KW-1185">Reference proteome</keyword>
<reference evidence="1 2" key="1">
    <citation type="submission" date="2018-12" db="EMBL/GenBank/DDBJ databases">
        <title>Marinifilum JC070 sp. nov., a marine bacterium isolated from Yongle Blue Hole in the South China Sea.</title>
        <authorList>
            <person name="Fu T."/>
        </authorList>
    </citation>
    <scope>NUCLEOTIDE SEQUENCE [LARGE SCALE GENOMIC DNA]</scope>
    <source>
        <strain evidence="1 2">JC070</strain>
    </source>
</reference>
<dbReference type="RefSeq" id="WP_171597534.1">
    <property type="nucleotide sequence ID" value="NZ_RZNH01000062.1"/>
</dbReference>
<accession>A0ABX1X1M2</accession>
<dbReference type="Proteomes" id="UP000732105">
    <property type="component" value="Unassembled WGS sequence"/>
</dbReference>
<dbReference type="EMBL" id="RZNH01000062">
    <property type="protein sequence ID" value="NOU62275.1"/>
    <property type="molecule type" value="Genomic_DNA"/>
</dbReference>
<evidence type="ECO:0000313" key="1">
    <source>
        <dbReference type="EMBL" id="NOU62275.1"/>
    </source>
</evidence>